<evidence type="ECO:0000313" key="10">
    <source>
        <dbReference type="EMBL" id="KAJ5104411.1"/>
    </source>
</evidence>
<keyword evidence="2 5" id="KW-0963">Cytoplasm</keyword>
<dbReference type="Pfam" id="PF17681">
    <property type="entry name" value="GCP_N_terminal"/>
    <property type="match status" value="1"/>
</dbReference>
<dbReference type="InterPro" id="IPR007259">
    <property type="entry name" value="GCP"/>
</dbReference>
<evidence type="ECO:0000259" key="7">
    <source>
        <dbReference type="Pfam" id="PF04130"/>
    </source>
</evidence>
<evidence type="ECO:0000256" key="4">
    <source>
        <dbReference type="ARBA" id="ARBA00023212"/>
    </source>
</evidence>
<dbReference type="AlphaFoldDB" id="A0A9W9FQB5"/>
<comment type="subcellular location">
    <subcellularLocation>
        <location evidence="5">Cytoplasm</location>
        <location evidence="5">Cytoskeleton</location>
        <location evidence="5">Microtubule organizing center</location>
    </subcellularLocation>
</comment>
<reference evidence="10" key="1">
    <citation type="submission" date="2022-11" db="EMBL/GenBank/DDBJ databases">
        <authorList>
            <person name="Petersen C."/>
        </authorList>
    </citation>
    <scope>NUCLEOTIDE SEQUENCE</scope>
    <source>
        <strain evidence="10">IBT 34128</strain>
    </source>
</reference>
<dbReference type="Pfam" id="PF04130">
    <property type="entry name" value="GCP_C_terminal"/>
    <property type="match status" value="1"/>
</dbReference>
<dbReference type="RefSeq" id="XP_056513407.1">
    <property type="nucleotide sequence ID" value="XM_056652340.1"/>
</dbReference>
<dbReference type="GO" id="GO:0005874">
    <property type="term" value="C:microtubule"/>
    <property type="evidence" value="ECO:0007669"/>
    <property type="project" value="UniProtKB-KW"/>
</dbReference>
<dbReference type="OrthoDB" id="66546at2759"/>
<keyword evidence="11" id="KW-1185">Reference proteome</keyword>
<accession>A0A9W9FQB5</accession>
<dbReference type="InterPro" id="IPR059169">
    <property type="entry name" value="GCP5_N_ext"/>
</dbReference>
<dbReference type="GO" id="GO:0000278">
    <property type="term" value="P:mitotic cell cycle"/>
    <property type="evidence" value="ECO:0007669"/>
    <property type="project" value="TreeGrafter"/>
</dbReference>
<evidence type="ECO:0000313" key="11">
    <source>
        <dbReference type="Proteomes" id="UP001141434"/>
    </source>
</evidence>
<evidence type="ECO:0000259" key="9">
    <source>
        <dbReference type="Pfam" id="PF17681"/>
    </source>
</evidence>
<name>A0A9W9FQB5_9EURO</name>
<dbReference type="GeneID" id="81391508"/>
<comment type="similarity">
    <text evidence="1 5">Belongs to the TUBGCP family.</text>
</comment>
<dbReference type="Proteomes" id="UP001141434">
    <property type="component" value="Unassembled WGS sequence"/>
</dbReference>
<dbReference type="GO" id="GO:0005816">
    <property type="term" value="C:spindle pole body"/>
    <property type="evidence" value="ECO:0007669"/>
    <property type="project" value="UniProtKB-ARBA"/>
</dbReference>
<feature type="region of interest" description="Disordered" evidence="6">
    <location>
        <begin position="779"/>
        <end position="799"/>
    </location>
</feature>
<reference evidence="10" key="2">
    <citation type="journal article" date="2023" name="IMA Fungus">
        <title>Comparative genomic study of the Penicillium genus elucidates a diverse pangenome and 15 lateral gene transfer events.</title>
        <authorList>
            <person name="Petersen C."/>
            <person name="Sorensen T."/>
            <person name="Nielsen M.R."/>
            <person name="Sondergaard T.E."/>
            <person name="Sorensen J.L."/>
            <person name="Fitzpatrick D.A."/>
            <person name="Frisvad J.C."/>
            <person name="Nielsen K.L."/>
        </authorList>
    </citation>
    <scope>NUCLEOTIDE SEQUENCE</scope>
    <source>
        <strain evidence="10">IBT 34128</strain>
    </source>
</reference>
<evidence type="ECO:0000259" key="8">
    <source>
        <dbReference type="Pfam" id="PF14609"/>
    </source>
</evidence>
<dbReference type="GO" id="GO:0000922">
    <property type="term" value="C:spindle pole"/>
    <property type="evidence" value="ECO:0007669"/>
    <property type="project" value="InterPro"/>
</dbReference>
<dbReference type="InterPro" id="IPR032797">
    <property type="entry name" value="Mod21_N"/>
</dbReference>
<dbReference type="GO" id="GO:0031122">
    <property type="term" value="P:cytoplasmic microtubule organization"/>
    <property type="evidence" value="ECO:0007669"/>
    <property type="project" value="TreeGrafter"/>
</dbReference>
<feature type="compositionally biased region" description="Acidic residues" evidence="6">
    <location>
        <begin position="779"/>
        <end position="796"/>
    </location>
</feature>
<dbReference type="CDD" id="cd22572">
    <property type="entry name" value="GCP5_NTD"/>
    <property type="match status" value="1"/>
</dbReference>
<evidence type="ECO:0000256" key="5">
    <source>
        <dbReference type="RuleBase" id="RU363050"/>
    </source>
</evidence>
<proteinExistence type="inferred from homology"/>
<keyword evidence="4 5" id="KW-0206">Cytoskeleton</keyword>
<feature type="region of interest" description="Disordered" evidence="6">
    <location>
        <begin position="157"/>
        <end position="183"/>
    </location>
</feature>
<evidence type="ECO:0000256" key="1">
    <source>
        <dbReference type="ARBA" id="ARBA00010337"/>
    </source>
</evidence>
<dbReference type="InterPro" id="IPR042241">
    <property type="entry name" value="GCP_C_sf"/>
</dbReference>
<dbReference type="Pfam" id="PF14609">
    <property type="entry name" value="GCP5-Mod21_N"/>
    <property type="match status" value="1"/>
</dbReference>
<dbReference type="InterPro" id="IPR040457">
    <property type="entry name" value="GCP_C"/>
</dbReference>
<dbReference type="Gene3D" id="1.20.120.1900">
    <property type="entry name" value="Gamma-tubulin complex, C-terminal domain"/>
    <property type="match status" value="1"/>
</dbReference>
<feature type="domain" description="Gamma-Tubulin ring complex non-core subunit mod21 N-terminal" evidence="8">
    <location>
        <begin position="68"/>
        <end position="159"/>
    </location>
</feature>
<dbReference type="GO" id="GO:0051011">
    <property type="term" value="F:microtubule minus-end binding"/>
    <property type="evidence" value="ECO:0007669"/>
    <property type="project" value="TreeGrafter"/>
</dbReference>
<feature type="domain" description="Gamma tubulin complex component protein N-terminal" evidence="9">
    <location>
        <begin position="236"/>
        <end position="527"/>
    </location>
</feature>
<evidence type="ECO:0000256" key="3">
    <source>
        <dbReference type="ARBA" id="ARBA00022701"/>
    </source>
</evidence>
<evidence type="ECO:0000256" key="2">
    <source>
        <dbReference type="ARBA" id="ARBA00022490"/>
    </source>
</evidence>
<dbReference type="PANTHER" id="PTHR19302">
    <property type="entry name" value="GAMMA TUBULIN COMPLEX PROTEIN"/>
    <property type="match status" value="1"/>
</dbReference>
<dbReference type="PANTHER" id="PTHR19302:SF33">
    <property type="entry name" value="GAMMA-TUBULIN COMPLEX COMPONENT 5"/>
    <property type="match status" value="1"/>
</dbReference>
<dbReference type="GO" id="GO:0007020">
    <property type="term" value="P:microtubule nucleation"/>
    <property type="evidence" value="ECO:0007669"/>
    <property type="project" value="InterPro"/>
</dbReference>
<dbReference type="GO" id="GO:0000930">
    <property type="term" value="C:gamma-tubulin complex"/>
    <property type="evidence" value="ECO:0007669"/>
    <property type="project" value="TreeGrafter"/>
</dbReference>
<dbReference type="GO" id="GO:0051225">
    <property type="term" value="P:spindle assembly"/>
    <property type="evidence" value="ECO:0007669"/>
    <property type="project" value="TreeGrafter"/>
</dbReference>
<protein>
    <recommendedName>
        <fullName evidence="5">Spindle pole body component</fullName>
    </recommendedName>
</protein>
<sequence length="860" mass="98345">MALAANINALADELITATAKISSDEKEYSQFKKLKCRVEDALRTGSHARTNQFTVSKQLEGLQEKFQVLNRDDLASALRVRLNELEDSRNDWIPEILSLILQLSDRPALLSKVEQLGTLATAPEEAESLSWAHLDAKEAAFSDQDIWEEVNFAADSADDDLSPASSITAPPRPRSPTSNDLGEEYVIPEEAFVSDDEENLICAIEKSQFWNDENHPEVPQNEEASRTVTELQIAKEAIFMLQGLPTSIFWRLDEEVEIDRRYTITYSSIETLTSWLRCFCKMAAKIDVVRQFTKRRHDLPYMETLCRDIENKLQEFDTFLSQTQSYYVSAGSTVSLIKLLFDARRQSRSLVLFAELVTKLGQDTENEPMLCLDLLYDLVGMVEALGETRACRSLAELFMSCFMTYTRSFRPWMEGGQLDPRNPPLFIRVNQTNGNLRTLWHDWYVFDEGPREQNVPRFLENSIHKVFATGKNMVFLGHFKPFPDYLINFRHFYQALERYNPEGPPRYPFPVTVQNAFARLVESIHSSSAGLLRAALDEHCELDISIDALHHIYLGKDLSVLDSFDAKVFDLMDRGRSWDDRFLLTELARTVFKEVSFINSSNITVRSTGLPSFHQPPDNDRTVKSLEALLIEFVLPWHIANIITDRDISYYQRIAIFLMQIRRAKYALVKQRLRDARKAIPDGTGDTLTHILHHSLLSFLDSLYGYLTQCVIETATQSVKSNLSKTRDVDAMTSTHRFFIVSLEKQCLLSENLSPIYEAILNLLDLCIHFADLQTAQSPEDEIDSDIDSSDEEDPDREQTLTVSLRDSPYGHQMRGVKHQFDHLTSFVVDGLKSLDRVEKRSSWGFLASKLEWGKNSGNI</sequence>
<comment type="caution">
    <text evidence="10">The sequence shown here is derived from an EMBL/GenBank/DDBJ whole genome shotgun (WGS) entry which is preliminary data.</text>
</comment>
<dbReference type="InterPro" id="IPR041470">
    <property type="entry name" value="GCP_N"/>
</dbReference>
<feature type="domain" description="Gamma tubulin complex component C-terminal" evidence="7">
    <location>
        <begin position="589"/>
        <end position="853"/>
    </location>
</feature>
<organism evidence="10 11">
    <name type="scientific">Penicillium alfredii</name>
    <dbReference type="NCBI Taxonomy" id="1506179"/>
    <lineage>
        <taxon>Eukaryota</taxon>
        <taxon>Fungi</taxon>
        <taxon>Dikarya</taxon>
        <taxon>Ascomycota</taxon>
        <taxon>Pezizomycotina</taxon>
        <taxon>Eurotiomycetes</taxon>
        <taxon>Eurotiomycetidae</taxon>
        <taxon>Eurotiales</taxon>
        <taxon>Aspergillaceae</taxon>
        <taxon>Penicillium</taxon>
    </lineage>
</organism>
<keyword evidence="3 5" id="KW-0493">Microtubule</keyword>
<evidence type="ECO:0000256" key="6">
    <source>
        <dbReference type="SAM" id="MobiDB-lite"/>
    </source>
</evidence>
<gene>
    <name evidence="10" type="ORF">NUU61_001758</name>
</gene>
<dbReference type="EMBL" id="JAPMSZ010000004">
    <property type="protein sequence ID" value="KAJ5104411.1"/>
    <property type="molecule type" value="Genomic_DNA"/>
</dbReference>
<dbReference type="GO" id="GO:0051321">
    <property type="term" value="P:meiotic cell cycle"/>
    <property type="evidence" value="ECO:0007669"/>
    <property type="project" value="TreeGrafter"/>
</dbReference>
<dbReference type="GO" id="GO:0043015">
    <property type="term" value="F:gamma-tubulin binding"/>
    <property type="evidence" value="ECO:0007669"/>
    <property type="project" value="InterPro"/>
</dbReference>